<dbReference type="PANTHER" id="PTHR24305:SF190">
    <property type="entry name" value="P450, PUTATIVE (EUROFUNG)-RELATED"/>
    <property type="match status" value="1"/>
</dbReference>
<dbReference type="EMBL" id="CP063408">
    <property type="protein sequence ID" value="QSZ34145.1"/>
    <property type="molecule type" value="Genomic_DNA"/>
</dbReference>
<keyword evidence="6" id="KW-0560">Oxidoreductase</keyword>
<proteinExistence type="inferred from homology"/>
<feature type="transmembrane region" description="Helical" evidence="7">
    <location>
        <begin position="6"/>
        <end position="32"/>
    </location>
</feature>
<evidence type="ECO:0000256" key="3">
    <source>
        <dbReference type="ARBA" id="ARBA00023004"/>
    </source>
</evidence>
<name>A0A8A3PGH5_9HELO</name>
<dbReference type="PANTHER" id="PTHR24305">
    <property type="entry name" value="CYTOCHROME P450"/>
    <property type="match status" value="1"/>
</dbReference>
<dbReference type="InterPro" id="IPR001128">
    <property type="entry name" value="Cyt_P450"/>
</dbReference>
<dbReference type="SUPFAM" id="SSF48264">
    <property type="entry name" value="Cytochrome P450"/>
    <property type="match status" value="1"/>
</dbReference>
<dbReference type="GO" id="GO:0020037">
    <property type="term" value="F:heme binding"/>
    <property type="evidence" value="ECO:0007669"/>
    <property type="project" value="InterPro"/>
</dbReference>
<dbReference type="PRINTS" id="PR00463">
    <property type="entry name" value="EP450I"/>
</dbReference>
<dbReference type="Proteomes" id="UP000672032">
    <property type="component" value="Chromosome 4"/>
</dbReference>
<comment type="cofactor">
    <cofactor evidence="1 5">
        <name>heme</name>
        <dbReference type="ChEBI" id="CHEBI:30413"/>
    </cofactor>
</comment>
<dbReference type="Pfam" id="PF00067">
    <property type="entry name" value="p450"/>
    <property type="match status" value="1"/>
</dbReference>
<keyword evidence="2 5" id="KW-0479">Metal-binding</keyword>
<evidence type="ECO:0000313" key="8">
    <source>
        <dbReference type="EMBL" id="QSZ34145.1"/>
    </source>
</evidence>
<evidence type="ECO:0000256" key="4">
    <source>
        <dbReference type="ARBA" id="ARBA00023026"/>
    </source>
</evidence>
<feature type="binding site" description="axial binding residue" evidence="5">
    <location>
        <position position="452"/>
    </location>
    <ligand>
        <name>heme</name>
        <dbReference type="ChEBI" id="CHEBI:30413"/>
    </ligand>
    <ligandPart>
        <name>Fe</name>
        <dbReference type="ChEBI" id="CHEBI:18248"/>
    </ligandPart>
</feature>
<keyword evidence="5 6" id="KW-0349">Heme</keyword>
<evidence type="ECO:0008006" key="10">
    <source>
        <dbReference type="Google" id="ProtNLM"/>
    </source>
</evidence>
<comment type="similarity">
    <text evidence="6">Belongs to the cytochrome P450 family.</text>
</comment>
<dbReference type="InterPro" id="IPR036396">
    <property type="entry name" value="Cyt_P450_sf"/>
</dbReference>
<keyword evidence="3 5" id="KW-0408">Iron</keyword>
<evidence type="ECO:0000256" key="2">
    <source>
        <dbReference type="ARBA" id="ARBA00022723"/>
    </source>
</evidence>
<sequence length="512" mass="58404">MLQAIFSLPIWIILLITLPALYILSALFLALIDPLRHIPGPFLARFTRAWYCWEIYKGSFECTNQQLHSRYGPIVRIAPHEYSIDDANSARVIYSTSGGSFLKAPWYWSWSPPDPNLASVFADLNPHRHSAQRRKFANYYSMSSVVGYEIYVDNCTKLLSRRFEELLDSGRIVDLQRWLHCYAFDVIGEITFGQRFGFLDTGEDKDGIFKAVDDKRSYSTFVGIWSWTHKWLHPLLPIPSGNAYVAKYTENRIEQKVKLLKDPRDGEKDMAPTPDMMTRVLMASEKDPGKVTRRDLFELCHSNIFAGSDTTAITLSSVLYHLLKFPATYQKLREEIETAASESRVSDPVTFKEALGLPYLQAVIKEGLRVHPAVGLGLQRIVPAEGTTLAGQFFPGGSTVGINAYVAHQNTSVFGLDANTWRPERWLEFEEQGRGVEVERYFLSFGMGSRTCIGKNIGLLEISKLIPQLVRRFDFELDEDVKRNEGLVCENRWFVKQMNFRGRVVGKREARG</sequence>
<keyword evidence="7" id="KW-0472">Membrane</keyword>
<evidence type="ECO:0000256" key="1">
    <source>
        <dbReference type="ARBA" id="ARBA00001971"/>
    </source>
</evidence>
<dbReference type="Gene3D" id="1.10.630.10">
    <property type="entry name" value="Cytochrome P450"/>
    <property type="match status" value="1"/>
</dbReference>
<dbReference type="InterPro" id="IPR050121">
    <property type="entry name" value="Cytochrome_P450_monoxygenase"/>
</dbReference>
<dbReference type="GO" id="GO:0016705">
    <property type="term" value="F:oxidoreductase activity, acting on paired donors, with incorporation or reduction of molecular oxygen"/>
    <property type="evidence" value="ECO:0007669"/>
    <property type="project" value="InterPro"/>
</dbReference>
<keyword evidence="7" id="KW-0812">Transmembrane</keyword>
<dbReference type="OrthoDB" id="3934656at2759"/>
<gene>
    <name evidence="8" type="ORF">DSL72_005733</name>
</gene>
<dbReference type="GO" id="GO:0005506">
    <property type="term" value="F:iron ion binding"/>
    <property type="evidence" value="ECO:0007669"/>
    <property type="project" value="InterPro"/>
</dbReference>
<dbReference type="InterPro" id="IPR017972">
    <property type="entry name" value="Cyt_P450_CS"/>
</dbReference>
<keyword evidence="9" id="KW-1185">Reference proteome</keyword>
<reference evidence="8" key="1">
    <citation type="submission" date="2020-10" db="EMBL/GenBank/DDBJ databases">
        <title>Genome Sequence of Monilinia vaccinii-corymbosi Sheds Light on Mummy Berry Disease Infection of Blueberry and Mating Type.</title>
        <authorList>
            <person name="Yow A.G."/>
            <person name="Zhang Y."/>
            <person name="Bansal K."/>
            <person name="Eacker S.M."/>
            <person name="Sullivan S."/>
            <person name="Liachko I."/>
            <person name="Cubeta M.A."/>
            <person name="Rollins J.A."/>
            <person name="Ashrafi H."/>
        </authorList>
    </citation>
    <scope>NUCLEOTIDE SEQUENCE</scope>
    <source>
        <strain evidence="8">RL-1</strain>
    </source>
</reference>
<dbReference type="AlphaFoldDB" id="A0A8A3PGH5"/>
<dbReference type="GO" id="GO:0004497">
    <property type="term" value="F:monooxygenase activity"/>
    <property type="evidence" value="ECO:0007669"/>
    <property type="project" value="UniProtKB-KW"/>
</dbReference>
<keyword evidence="7" id="KW-1133">Transmembrane helix</keyword>
<evidence type="ECO:0000256" key="5">
    <source>
        <dbReference type="PIRSR" id="PIRSR602401-1"/>
    </source>
</evidence>
<evidence type="ECO:0000256" key="6">
    <source>
        <dbReference type="RuleBase" id="RU000461"/>
    </source>
</evidence>
<dbReference type="PRINTS" id="PR00385">
    <property type="entry name" value="P450"/>
</dbReference>
<dbReference type="FunFam" id="1.10.630.10:FF:000050">
    <property type="entry name" value="Cytochrome P450 monooxygenase"/>
    <property type="match status" value="1"/>
</dbReference>
<dbReference type="CDD" id="cd11060">
    <property type="entry name" value="CYP57A1-like"/>
    <property type="match status" value="1"/>
</dbReference>
<keyword evidence="6" id="KW-0503">Monooxygenase</keyword>
<dbReference type="InterPro" id="IPR002401">
    <property type="entry name" value="Cyt_P450_E_grp-I"/>
</dbReference>
<organism evidence="8 9">
    <name type="scientific">Monilinia vaccinii-corymbosi</name>
    <dbReference type="NCBI Taxonomy" id="61207"/>
    <lineage>
        <taxon>Eukaryota</taxon>
        <taxon>Fungi</taxon>
        <taxon>Dikarya</taxon>
        <taxon>Ascomycota</taxon>
        <taxon>Pezizomycotina</taxon>
        <taxon>Leotiomycetes</taxon>
        <taxon>Helotiales</taxon>
        <taxon>Sclerotiniaceae</taxon>
        <taxon>Monilinia</taxon>
    </lineage>
</organism>
<accession>A0A8A3PGH5</accession>
<evidence type="ECO:0000313" key="9">
    <source>
        <dbReference type="Proteomes" id="UP000672032"/>
    </source>
</evidence>
<protein>
    <recommendedName>
        <fullName evidence="10">Pisatin demethylase</fullName>
    </recommendedName>
</protein>
<dbReference type="PROSITE" id="PS00086">
    <property type="entry name" value="CYTOCHROME_P450"/>
    <property type="match status" value="1"/>
</dbReference>
<evidence type="ECO:0000256" key="7">
    <source>
        <dbReference type="SAM" id="Phobius"/>
    </source>
</evidence>
<keyword evidence="4" id="KW-0843">Virulence</keyword>